<dbReference type="InterPro" id="IPR028190">
    <property type="entry name" value="Ntox21"/>
</dbReference>
<reference evidence="2" key="1">
    <citation type="submission" date="2022-02" db="EMBL/GenBank/DDBJ databases">
        <title>Crop Bioprotection Bacillus Genome Sequencing.</title>
        <authorList>
            <person name="Dunlap C."/>
        </authorList>
    </citation>
    <scope>NUCLEOTIDE SEQUENCE</scope>
    <source>
        <strain evidence="2">T20C14</strain>
    </source>
</reference>
<dbReference type="CDD" id="cd20685">
    <property type="entry name" value="CdiA-CT_Ecl_RNase-like"/>
    <property type="match status" value="1"/>
</dbReference>
<comment type="caution">
    <text evidence="2">The sequence shown here is derived from an EMBL/GenBank/DDBJ whole genome shotgun (WGS) entry which is preliminary data.</text>
</comment>
<dbReference type="NCBIfam" id="NF038340">
    <property type="entry name" value="SAR2788_fam"/>
    <property type="match status" value="1"/>
</dbReference>
<accession>A0AA90IX96</accession>
<evidence type="ECO:0000313" key="3">
    <source>
        <dbReference type="Proteomes" id="UP001066455"/>
    </source>
</evidence>
<evidence type="ECO:0000313" key="2">
    <source>
        <dbReference type="EMBL" id="MCY9282531.1"/>
    </source>
</evidence>
<dbReference type="EMBL" id="JALAXI010000025">
    <property type="protein sequence ID" value="MCY9282531.1"/>
    <property type="molecule type" value="Genomic_DNA"/>
</dbReference>
<evidence type="ECO:0000259" key="1">
    <source>
        <dbReference type="Pfam" id="PF15526"/>
    </source>
</evidence>
<dbReference type="Pfam" id="PF15526">
    <property type="entry name" value="Ntox21"/>
    <property type="match status" value="1"/>
</dbReference>
<dbReference type="AlphaFoldDB" id="A0AA90IX96"/>
<dbReference type="InterPro" id="IPR038181">
    <property type="entry name" value="Ntox21_sf"/>
</dbReference>
<organism evidence="2 3">
    <name type="scientific">Bacillus haynesii</name>
    <dbReference type="NCBI Taxonomy" id="1925021"/>
    <lineage>
        <taxon>Bacteria</taxon>
        <taxon>Bacillati</taxon>
        <taxon>Bacillota</taxon>
        <taxon>Bacilli</taxon>
        <taxon>Bacillales</taxon>
        <taxon>Bacillaceae</taxon>
        <taxon>Bacillus</taxon>
    </lineage>
</organism>
<gene>
    <name evidence="2" type="ORF">MOE73_21100</name>
</gene>
<proteinExistence type="predicted"/>
<name>A0AA90IX96_9BACI</name>
<feature type="domain" description="Novel toxin 21" evidence="1">
    <location>
        <begin position="198"/>
        <end position="269"/>
    </location>
</feature>
<dbReference type="Gene3D" id="3.10.380.20">
    <property type="entry name" value="Novel toxin 21 (CdiA), C-terminal domain"/>
    <property type="match status" value="1"/>
</dbReference>
<sequence>MKKYFISLIVLALFTAYIPTGFVLARELKERSDDPIYITSNESGENIETTEIDLEEELNVSEDDKVTTKQFTEDNIDTYESTLDTEEVYLKSVLDYNSETGEITANALLKDSYGNDVEKNFSIIVLSSDGTDLKAIFVDQETGEQYTVNTDQVTASVWPVVGALIGFIAKQGLKQAIKKWGPSVIRGMIASSETVAKAVAKELGYSATKYVSHGAKVYKRVKGKGPKYITRDKDGHNGGVWKGASSVKNLGSKKTRSGTYDAELRRIGD</sequence>
<protein>
    <submittedName>
        <fullName evidence="2">SAR2788 family putative toxin</fullName>
    </submittedName>
</protein>
<dbReference type="Proteomes" id="UP001066455">
    <property type="component" value="Unassembled WGS sequence"/>
</dbReference>
<dbReference type="RefSeq" id="WP_268306321.1">
    <property type="nucleotide sequence ID" value="NZ_JALAJL010000013.1"/>
</dbReference>